<dbReference type="InterPro" id="IPR017941">
    <property type="entry name" value="Rieske_2Fe-2S"/>
</dbReference>
<keyword evidence="2" id="KW-0479">Metal-binding</keyword>
<dbReference type="Pfam" id="PF00355">
    <property type="entry name" value="Rieske"/>
    <property type="match status" value="1"/>
</dbReference>
<keyword evidence="3" id="KW-0408">Iron</keyword>
<proteinExistence type="predicted"/>
<evidence type="ECO:0000259" key="5">
    <source>
        <dbReference type="PROSITE" id="PS51296"/>
    </source>
</evidence>
<evidence type="ECO:0000256" key="2">
    <source>
        <dbReference type="ARBA" id="ARBA00022723"/>
    </source>
</evidence>
<dbReference type="Proteomes" id="UP001499979">
    <property type="component" value="Unassembled WGS sequence"/>
</dbReference>
<keyword evidence="7" id="KW-1185">Reference proteome</keyword>
<evidence type="ECO:0000256" key="4">
    <source>
        <dbReference type="ARBA" id="ARBA00023014"/>
    </source>
</evidence>
<name>A0ABP4ETI2_9ACTN</name>
<evidence type="ECO:0000256" key="3">
    <source>
        <dbReference type="ARBA" id="ARBA00023004"/>
    </source>
</evidence>
<dbReference type="PANTHER" id="PTHR21496">
    <property type="entry name" value="FERREDOXIN-RELATED"/>
    <property type="match status" value="1"/>
</dbReference>
<gene>
    <name evidence="6" type="ORF">GCM10009606_00330</name>
</gene>
<dbReference type="Gene3D" id="2.102.10.10">
    <property type="entry name" value="Rieske [2Fe-2S] iron-sulphur domain"/>
    <property type="match status" value="1"/>
</dbReference>
<protein>
    <recommendedName>
        <fullName evidence="5">Rieske domain-containing protein</fullName>
    </recommendedName>
</protein>
<organism evidence="6 7">
    <name type="scientific">Nocardioides aquiterrae</name>
    <dbReference type="NCBI Taxonomy" id="203799"/>
    <lineage>
        <taxon>Bacteria</taxon>
        <taxon>Bacillati</taxon>
        <taxon>Actinomycetota</taxon>
        <taxon>Actinomycetes</taxon>
        <taxon>Propionibacteriales</taxon>
        <taxon>Nocardioidaceae</taxon>
        <taxon>Nocardioides</taxon>
    </lineage>
</organism>
<dbReference type="InterPro" id="IPR036922">
    <property type="entry name" value="Rieske_2Fe-2S_sf"/>
</dbReference>
<feature type="domain" description="Rieske" evidence="5">
    <location>
        <begin position="3"/>
        <end position="99"/>
    </location>
</feature>
<dbReference type="EMBL" id="BAAAJE010000001">
    <property type="protein sequence ID" value="GAA1124625.1"/>
    <property type="molecule type" value="Genomic_DNA"/>
</dbReference>
<dbReference type="PANTHER" id="PTHR21496:SF23">
    <property type="entry name" value="3-PHENYLPROPIONATE_CINNAMIC ACID DIOXYGENASE FERREDOXIN SUBUNIT"/>
    <property type="match status" value="1"/>
</dbReference>
<dbReference type="RefSeq" id="WP_343904571.1">
    <property type="nucleotide sequence ID" value="NZ_BAAAJE010000001.1"/>
</dbReference>
<evidence type="ECO:0000313" key="7">
    <source>
        <dbReference type="Proteomes" id="UP001499979"/>
    </source>
</evidence>
<sequence length="125" mass="13517">MRVTVGHLEEFPAGALKRITVDGLPPLVIGNADGTVFCLKDECNHGEANLSEGDLCGFELLCPLHSGSFDVRSGKAIKRPAKRPQVRFDVEIDDDGTVHVRSDEGPDAARDEEVAVRVTAGRHEL</sequence>
<keyword evidence="1" id="KW-0001">2Fe-2S</keyword>
<accession>A0ABP4ETI2</accession>
<evidence type="ECO:0000313" key="6">
    <source>
        <dbReference type="EMBL" id="GAA1124625.1"/>
    </source>
</evidence>
<comment type="caution">
    <text evidence="6">The sequence shown here is derived from an EMBL/GenBank/DDBJ whole genome shotgun (WGS) entry which is preliminary data.</text>
</comment>
<dbReference type="SUPFAM" id="SSF50022">
    <property type="entry name" value="ISP domain"/>
    <property type="match status" value="1"/>
</dbReference>
<dbReference type="PROSITE" id="PS51296">
    <property type="entry name" value="RIESKE"/>
    <property type="match status" value="1"/>
</dbReference>
<keyword evidence="4" id="KW-0411">Iron-sulfur</keyword>
<reference evidence="7" key="1">
    <citation type="journal article" date="2019" name="Int. J. Syst. Evol. Microbiol.">
        <title>The Global Catalogue of Microorganisms (GCM) 10K type strain sequencing project: providing services to taxonomists for standard genome sequencing and annotation.</title>
        <authorList>
            <consortium name="The Broad Institute Genomics Platform"/>
            <consortium name="The Broad Institute Genome Sequencing Center for Infectious Disease"/>
            <person name="Wu L."/>
            <person name="Ma J."/>
        </authorList>
    </citation>
    <scope>NUCLEOTIDE SEQUENCE [LARGE SCALE GENOMIC DNA]</scope>
    <source>
        <strain evidence="7">JCM 11813</strain>
    </source>
</reference>
<evidence type="ECO:0000256" key="1">
    <source>
        <dbReference type="ARBA" id="ARBA00022714"/>
    </source>
</evidence>